<evidence type="ECO:0000313" key="16">
    <source>
        <dbReference type="Proteomes" id="UP000295517"/>
    </source>
</evidence>
<evidence type="ECO:0000256" key="10">
    <source>
        <dbReference type="ARBA" id="ARBA00038489"/>
    </source>
</evidence>
<dbReference type="InterPro" id="IPR024706">
    <property type="entry name" value="Peroxiredoxin_AhpC-typ"/>
</dbReference>
<keyword evidence="7" id="KW-1015">Disulfide bond</keyword>
<comment type="subunit">
    <text evidence="2">Monomer.</text>
</comment>
<comment type="similarity">
    <text evidence="10">Belongs to the peroxiredoxin family. BCP/PrxQ subfamily.</text>
</comment>
<evidence type="ECO:0000256" key="6">
    <source>
        <dbReference type="ARBA" id="ARBA00023002"/>
    </source>
</evidence>
<accession>A0AAX1EDH5</accession>
<dbReference type="GO" id="GO:0034599">
    <property type="term" value="P:cellular response to oxidative stress"/>
    <property type="evidence" value="ECO:0007669"/>
    <property type="project" value="TreeGrafter"/>
</dbReference>
<dbReference type="PANTHER" id="PTHR42801:SF4">
    <property type="entry name" value="AHPC_TSA FAMILY PROTEIN"/>
    <property type="match status" value="1"/>
</dbReference>
<evidence type="ECO:0000256" key="4">
    <source>
        <dbReference type="ARBA" id="ARBA00022559"/>
    </source>
</evidence>
<evidence type="ECO:0000256" key="13">
    <source>
        <dbReference type="PIRSR" id="PIRSR000239-1"/>
    </source>
</evidence>
<organism evidence="15 16">
    <name type="scientific">Legionella israelensis</name>
    <dbReference type="NCBI Taxonomy" id="454"/>
    <lineage>
        <taxon>Bacteria</taxon>
        <taxon>Pseudomonadati</taxon>
        <taxon>Pseudomonadota</taxon>
        <taxon>Gammaproteobacteria</taxon>
        <taxon>Legionellales</taxon>
        <taxon>Legionellaceae</taxon>
        <taxon>Legionella</taxon>
    </lineage>
</organism>
<evidence type="ECO:0000256" key="3">
    <source>
        <dbReference type="ARBA" id="ARBA00013017"/>
    </source>
</evidence>
<dbReference type="InterPro" id="IPR036249">
    <property type="entry name" value="Thioredoxin-like_sf"/>
</dbReference>
<evidence type="ECO:0000256" key="7">
    <source>
        <dbReference type="ARBA" id="ARBA00023157"/>
    </source>
</evidence>
<evidence type="ECO:0000256" key="2">
    <source>
        <dbReference type="ARBA" id="ARBA00011245"/>
    </source>
</evidence>
<comment type="catalytic activity">
    <reaction evidence="12">
        <text>a hydroperoxide + [thioredoxin]-dithiol = an alcohol + [thioredoxin]-disulfide + H2O</text>
        <dbReference type="Rhea" id="RHEA:62620"/>
        <dbReference type="Rhea" id="RHEA-COMP:10698"/>
        <dbReference type="Rhea" id="RHEA-COMP:10700"/>
        <dbReference type="ChEBI" id="CHEBI:15377"/>
        <dbReference type="ChEBI" id="CHEBI:29950"/>
        <dbReference type="ChEBI" id="CHEBI:30879"/>
        <dbReference type="ChEBI" id="CHEBI:35924"/>
        <dbReference type="ChEBI" id="CHEBI:50058"/>
        <dbReference type="EC" id="1.11.1.24"/>
    </reaction>
</comment>
<reference evidence="15 16" key="1">
    <citation type="submission" date="2019-03" db="EMBL/GenBank/DDBJ databases">
        <title>Diverse conjugative elements silence natural transformation in Legionella species.</title>
        <authorList>
            <person name="Durieux I."/>
            <person name="Ginevra C."/>
            <person name="Attaiech L."/>
            <person name="Picq K."/>
            <person name="Juan P.A."/>
            <person name="Jarraud S."/>
            <person name="Charpentier X."/>
        </authorList>
    </citation>
    <scope>NUCLEOTIDE SEQUENCE [LARGE SCALE GENOMIC DNA]</scope>
    <source>
        <strain evidence="15 16">HL-0427-4011</strain>
    </source>
</reference>
<dbReference type="InterPro" id="IPR013766">
    <property type="entry name" value="Thioredoxin_domain"/>
</dbReference>
<evidence type="ECO:0000256" key="9">
    <source>
        <dbReference type="ARBA" id="ARBA00032824"/>
    </source>
</evidence>
<keyword evidence="8" id="KW-0676">Redox-active center</keyword>
<name>A0AAX1EDH5_9GAMM</name>
<dbReference type="Gene3D" id="3.40.30.10">
    <property type="entry name" value="Glutaredoxin"/>
    <property type="match status" value="1"/>
</dbReference>
<dbReference type="Pfam" id="PF00578">
    <property type="entry name" value="AhpC-TSA"/>
    <property type="match status" value="1"/>
</dbReference>
<dbReference type="InterPro" id="IPR000866">
    <property type="entry name" value="AhpC/TSA"/>
</dbReference>
<evidence type="ECO:0000256" key="8">
    <source>
        <dbReference type="ARBA" id="ARBA00023284"/>
    </source>
</evidence>
<evidence type="ECO:0000259" key="14">
    <source>
        <dbReference type="PROSITE" id="PS51352"/>
    </source>
</evidence>
<keyword evidence="5" id="KW-0049">Antioxidant</keyword>
<dbReference type="PROSITE" id="PS51352">
    <property type="entry name" value="THIOREDOXIN_2"/>
    <property type="match status" value="1"/>
</dbReference>
<dbReference type="SUPFAM" id="SSF52833">
    <property type="entry name" value="Thioredoxin-like"/>
    <property type="match status" value="1"/>
</dbReference>
<keyword evidence="6" id="KW-0560">Oxidoreductase</keyword>
<evidence type="ECO:0000256" key="12">
    <source>
        <dbReference type="ARBA" id="ARBA00049091"/>
    </source>
</evidence>
<evidence type="ECO:0000256" key="1">
    <source>
        <dbReference type="ARBA" id="ARBA00003330"/>
    </source>
</evidence>
<sequence length="158" mass="18022">MKIGDKIESEFMATNNLCANLADYAGKWLVLYFYPKDSTPGCTTEGQCFRDAYLQFQKLNTEIFGVSRDGLKSHNNFKIKQQFPFELISDGEGKLCELFDVIKMKSMFGKQALGIERSTFIIDGQGVLRHEWRKVKVKGHVDEVLATLKKLQQSISNK</sequence>
<dbReference type="InterPro" id="IPR050924">
    <property type="entry name" value="Peroxiredoxin_BCP/PrxQ"/>
</dbReference>
<dbReference type="GO" id="GO:0005737">
    <property type="term" value="C:cytoplasm"/>
    <property type="evidence" value="ECO:0007669"/>
    <property type="project" value="TreeGrafter"/>
</dbReference>
<proteinExistence type="inferred from homology"/>
<dbReference type="RefSeq" id="WP_135059592.1">
    <property type="nucleotide sequence ID" value="NZ_CP038254.1"/>
</dbReference>
<dbReference type="PANTHER" id="PTHR42801">
    <property type="entry name" value="THIOREDOXIN-DEPENDENT PEROXIDE REDUCTASE"/>
    <property type="match status" value="1"/>
</dbReference>
<comment type="function">
    <text evidence="1">Thiol-specific peroxidase that catalyzes the reduction of hydrogen peroxide and organic hydroperoxides to water and alcohols, respectively. Plays a role in cell protection against oxidative stress by detoxifying peroxides and as sensor of hydrogen peroxide-mediated signaling events.</text>
</comment>
<dbReference type="AlphaFoldDB" id="A0AAX1EDH5"/>
<dbReference type="PIRSF" id="PIRSF000239">
    <property type="entry name" value="AHPC"/>
    <property type="match status" value="1"/>
</dbReference>
<dbReference type="GO" id="GO:0008379">
    <property type="term" value="F:thioredoxin peroxidase activity"/>
    <property type="evidence" value="ECO:0007669"/>
    <property type="project" value="TreeGrafter"/>
</dbReference>
<dbReference type="CDD" id="cd03017">
    <property type="entry name" value="PRX_BCP"/>
    <property type="match status" value="1"/>
</dbReference>
<dbReference type="GO" id="GO:0045454">
    <property type="term" value="P:cell redox homeostasis"/>
    <property type="evidence" value="ECO:0007669"/>
    <property type="project" value="TreeGrafter"/>
</dbReference>
<dbReference type="EMBL" id="CP038254">
    <property type="protein sequence ID" value="QBR83115.1"/>
    <property type="molecule type" value="Genomic_DNA"/>
</dbReference>
<dbReference type="FunFam" id="3.40.30.10:FF:000007">
    <property type="entry name" value="Thioredoxin-dependent thiol peroxidase"/>
    <property type="match status" value="1"/>
</dbReference>
<evidence type="ECO:0000256" key="5">
    <source>
        <dbReference type="ARBA" id="ARBA00022862"/>
    </source>
</evidence>
<feature type="active site" description="Cysteine sulfenic acid (-SOH) intermediate; for peroxidase activity" evidence="13">
    <location>
        <position position="42"/>
    </location>
</feature>
<protein>
    <recommendedName>
        <fullName evidence="3">thioredoxin-dependent peroxiredoxin</fullName>
        <ecNumber evidence="3">1.11.1.24</ecNumber>
    </recommendedName>
    <alternativeName>
        <fullName evidence="9">Thioredoxin peroxidase</fullName>
    </alternativeName>
    <alternativeName>
        <fullName evidence="11">Thioredoxin-dependent peroxiredoxin Bcp</fullName>
    </alternativeName>
</protein>
<keyword evidence="4" id="KW-0575">Peroxidase</keyword>
<dbReference type="Proteomes" id="UP000295517">
    <property type="component" value="Chromosome"/>
</dbReference>
<feature type="domain" description="Thioredoxin" evidence="14">
    <location>
        <begin position="1"/>
        <end position="153"/>
    </location>
</feature>
<evidence type="ECO:0000313" key="15">
    <source>
        <dbReference type="EMBL" id="QBR83115.1"/>
    </source>
</evidence>
<gene>
    <name evidence="15" type="ORF">E3983_01330</name>
</gene>
<dbReference type="EC" id="1.11.1.24" evidence="3"/>
<evidence type="ECO:0000256" key="11">
    <source>
        <dbReference type="ARBA" id="ARBA00042639"/>
    </source>
</evidence>